<dbReference type="RefSeq" id="WP_259536997.1">
    <property type="nucleotide sequence ID" value="NZ_JANLCJ010000001.1"/>
</dbReference>
<keyword evidence="3" id="KW-1185">Reference proteome</keyword>
<evidence type="ECO:0000313" key="3">
    <source>
        <dbReference type="Proteomes" id="UP001165586"/>
    </source>
</evidence>
<sequence>MSGMWKKPQALRNKLNPEWIVWLTDDQTSEHIHVTDGRRAPMPTMADQWEPASEDERDVLRRTNS</sequence>
<name>A0ABT2GYJ4_9MICO</name>
<comment type="caution">
    <text evidence="2">The sequence shown here is derived from an EMBL/GenBank/DDBJ whole genome shotgun (WGS) entry which is preliminary data.</text>
</comment>
<accession>A0ABT2GYJ4</accession>
<dbReference type="Proteomes" id="UP001165586">
    <property type="component" value="Unassembled WGS sequence"/>
</dbReference>
<protein>
    <submittedName>
        <fullName evidence="2">Uncharacterized protein</fullName>
    </submittedName>
</protein>
<dbReference type="EMBL" id="JANLCJ010000001">
    <property type="protein sequence ID" value="MCS5732387.1"/>
    <property type="molecule type" value="Genomic_DNA"/>
</dbReference>
<organism evidence="2 3">
    <name type="scientific">Herbiconiux daphne</name>
    <dbReference type="NCBI Taxonomy" id="2970914"/>
    <lineage>
        <taxon>Bacteria</taxon>
        <taxon>Bacillati</taxon>
        <taxon>Actinomycetota</taxon>
        <taxon>Actinomycetes</taxon>
        <taxon>Micrococcales</taxon>
        <taxon>Microbacteriaceae</taxon>
        <taxon>Herbiconiux</taxon>
    </lineage>
</organism>
<proteinExistence type="predicted"/>
<evidence type="ECO:0000256" key="1">
    <source>
        <dbReference type="SAM" id="MobiDB-lite"/>
    </source>
</evidence>
<feature type="region of interest" description="Disordered" evidence="1">
    <location>
        <begin position="40"/>
        <end position="65"/>
    </location>
</feature>
<gene>
    <name evidence="2" type="ORF">N1032_01340</name>
</gene>
<reference evidence="2" key="1">
    <citation type="submission" date="2022-08" db="EMBL/GenBank/DDBJ databases">
        <authorList>
            <person name="Deng Y."/>
            <person name="Han X.-F."/>
            <person name="Zhang Y.-Q."/>
        </authorList>
    </citation>
    <scope>NUCLEOTIDE SEQUENCE</scope>
    <source>
        <strain evidence="2">CPCC 203386</strain>
    </source>
</reference>
<evidence type="ECO:0000313" key="2">
    <source>
        <dbReference type="EMBL" id="MCS5732387.1"/>
    </source>
</evidence>